<keyword evidence="5" id="KW-0547">Nucleotide-binding</keyword>
<protein>
    <submittedName>
        <fullName evidence="11">ABC transporter ATP-binding protein</fullName>
    </submittedName>
</protein>
<dbReference type="PROSITE" id="PS50893">
    <property type="entry name" value="ABC_TRANSPORTER_2"/>
    <property type="match status" value="1"/>
</dbReference>
<dbReference type="PANTHER" id="PTHR42771">
    <property type="entry name" value="IRON(3+)-HYDROXAMATE IMPORT ATP-BINDING PROTEIN FHUC"/>
    <property type="match status" value="1"/>
</dbReference>
<keyword evidence="3" id="KW-1003">Cell membrane</keyword>
<keyword evidence="6 11" id="KW-0067">ATP-binding</keyword>
<proteinExistence type="predicted"/>
<evidence type="ECO:0000256" key="8">
    <source>
        <dbReference type="ARBA" id="ARBA00023065"/>
    </source>
</evidence>
<evidence type="ECO:0000256" key="2">
    <source>
        <dbReference type="ARBA" id="ARBA00022448"/>
    </source>
</evidence>
<dbReference type="PROSITE" id="PS00211">
    <property type="entry name" value="ABC_TRANSPORTER_1"/>
    <property type="match status" value="1"/>
</dbReference>
<sequence length="259" mass="29445">MGISVSNLNFFYDKKQILHNISFELEEGQLIALIGPNGSGKSTLLRTMLNLEKPNTGFASVNQHKISSLSHKERAKIIAFLSQSPQLQNHMTVEDLVKLGRQNHKSLFGSLKAKDLDYVHHAINWVGLEEQAQESVLSLSGGQRQRAFLAMVLAQDTEYIFLDEPTSYLDIHHQIEFIELLKKLQNDFHKTIVIVLHDLSLVSKYADHIITLKEGHLYATGKTNHVFTETMLWDVFGVCATICPIKNSSQILSYDFRRR</sequence>
<evidence type="ECO:0000256" key="7">
    <source>
        <dbReference type="ARBA" id="ARBA00023004"/>
    </source>
</evidence>
<evidence type="ECO:0000256" key="3">
    <source>
        <dbReference type="ARBA" id="ARBA00022475"/>
    </source>
</evidence>
<keyword evidence="7" id="KW-0408">Iron</keyword>
<dbReference type="SUPFAM" id="SSF52540">
    <property type="entry name" value="P-loop containing nucleoside triphosphate hydrolases"/>
    <property type="match status" value="1"/>
</dbReference>
<evidence type="ECO:0000313" key="12">
    <source>
        <dbReference type="Proteomes" id="UP001595901"/>
    </source>
</evidence>
<dbReference type="InterPro" id="IPR003593">
    <property type="entry name" value="AAA+_ATPase"/>
</dbReference>
<dbReference type="GO" id="GO:0005524">
    <property type="term" value="F:ATP binding"/>
    <property type="evidence" value="ECO:0007669"/>
    <property type="project" value="UniProtKB-KW"/>
</dbReference>
<organism evidence="11 12">
    <name type="scientific">Streptococcus dentapri</name>
    <dbReference type="NCBI Taxonomy" id="573564"/>
    <lineage>
        <taxon>Bacteria</taxon>
        <taxon>Bacillati</taxon>
        <taxon>Bacillota</taxon>
        <taxon>Bacilli</taxon>
        <taxon>Lactobacillales</taxon>
        <taxon>Streptococcaceae</taxon>
        <taxon>Streptococcus</taxon>
    </lineage>
</organism>
<feature type="domain" description="ABC transporter" evidence="10">
    <location>
        <begin position="3"/>
        <end position="239"/>
    </location>
</feature>
<keyword evidence="2" id="KW-0813">Transport</keyword>
<accession>A0ABV8CYV9</accession>
<keyword evidence="4" id="KW-0410">Iron transport</keyword>
<gene>
    <name evidence="11" type="ORF">ACFOSE_01330</name>
</gene>
<dbReference type="SMART" id="SM00382">
    <property type="entry name" value="AAA"/>
    <property type="match status" value="1"/>
</dbReference>
<evidence type="ECO:0000256" key="9">
    <source>
        <dbReference type="ARBA" id="ARBA00023136"/>
    </source>
</evidence>
<dbReference type="RefSeq" id="WP_380429490.1">
    <property type="nucleotide sequence ID" value="NZ_JBHSAC010000011.1"/>
</dbReference>
<dbReference type="EMBL" id="JBHSAC010000011">
    <property type="protein sequence ID" value="MFC3931444.1"/>
    <property type="molecule type" value="Genomic_DNA"/>
</dbReference>
<evidence type="ECO:0000256" key="6">
    <source>
        <dbReference type="ARBA" id="ARBA00022840"/>
    </source>
</evidence>
<dbReference type="InterPro" id="IPR003439">
    <property type="entry name" value="ABC_transporter-like_ATP-bd"/>
</dbReference>
<name>A0ABV8CYV9_9STRE</name>
<evidence type="ECO:0000256" key="4">
    <source>
        <dbReference type="ARBA" id="ARBA00022496"/>
    </source>
</evidence>
<dbReference type="InterPro" id="IPR017871">
    <property type="entry name" value="ABC_transporter-like_CS"/>
</dbReference>
<dbReference type="CDD" id="cd03214">
    <property type="entry name" value="ABC_Iron-Siderophores_B12_Hemin"/>
    <property type="match status" value="1"/>
</dbReference>
<evidence type="ECO:0000256" key="1">
    <source>
        <dbReference type="ARBA" id="ARBA00004202"/>
    </source>
</evidence>
<evidence type="ECO:0000256" key="5">
    <source>
        <dbReference type="ARBA" id="ARBA00022741"/>
    </source>
</evidence>
<dbReference type="Proteomes" id="UP001595901">
    <property type="component" value="Unassembled WGS sequence"/>
</dbReference>
<dbReference type="InterPro" id="IPR027417">
    <property type="entry name" value="P-loop_NTPase"/>
</dbReference>
<evidence type="ECO:0000259" key="10">
    <source>
        <dbReference type="PROSITE" id="PS50893"/>
    </source>
</evidence>
<dbReference type="InterPro" id="IPR051535">
    <property type="entry name" value="Siderophore_ABC-ATPase"/>
</dbReference>
<dbReference type="PANTHER" id="PTHR42771:SF3">
    <property type="entry name" value="PETROBACTIN IMPORT ATP-BINDING PROTEIN YCLP"/>
    <property type="match status" value="1"/>
</dbReference>
<dbReference type="Gene3D" id="3.40.50.300">
    <property type="entry name" value="P-loop containing nucleotide triphosphate hydrolases"/>
    <property type="match status" value="1"/>
</dbReference>
<keyword evidence="9" id="KW-0472">Membrane</keyword>
<dbReference type="Pfam" id="PF00005">
    <property type="entry name" value="ABC_tran"/>
    <property type="match status" value="1"/>
</dbReference>
<comment type="subcellular location">
    <subcellularLocation>
        <location evidence="1">Cell membrane</location>
        <topology evidence="1">Peripheral membrane protein</topology>
    </subcellularLocation>
</comment>
<keyword evidence="8" id="KW-0406">Ion transport</keyword>
<evidence type="ECO:0000313" key="11">
    <source>
        <dbReference type="EMBL" id="MFC3931444.1"/>
    </source>
</evidence>
<keyword evidence="12" id="KW-1185">Reference proteome</keyword>
<comment type="caution">
    <text evidence="11">The sequence shown here is derived from an EMBL/GenBank/DDBJ whole genome shotgun (WGS) entry which is preliminary data.</text>
</comment>
<reference evidence="12" key="1">
    <citation type="journal article" date="2019" name="Int. J. Syst. Evol. Microbiol.">
        <title>The Global Catalogue of Microorganisms (GCM) 10K type strain sequencing project: providing services to taxonomists for standard genome sequencing and annotation.</title>
        <authorList>
            <consortium name="The Broad Institute Genomics Platform"/>
            <consortium name="The Broad Institute Genome Sequencing Center for Infectious Disease"/>
            <person name="Wu L."/>
            <person name="Ma J."/>
        </authorList>
    </citation>
    <scope>NUCLEOTIDE SEQUENCE [LARGE SCALE GENOMIC DNA]</scope>
    <source>
        <strain evidence="12">CCUG 58728</strain>
    </source>
</reference>